<dbReference type="EMBL" id="LUUK01000183">
    <property type="protein sequence ID" value="OAI16712.1"/>
    <property type="molecule type" value="Genomic_DNA"/>
</dbReference>
<evidence type="ECO:0000313" key="1">
    <source>
        <dbReference type="EMBL" id="OAI16712.1"/>
    </source>
</evidence>
<dbReference type="RefSeq" id="WP_064030130.1">
    <property type="nucleotide sequence ID" value="NZ_LUUK01000183.1"/>
</dbReference>
<dbReference type="CDD" id="cd04645">
    <property type="entry name" value="LbH_gamma_CA_like"/>
    <property type="match status" value="1"/>
</dbReference>
<dbReference type="SUPFAM" id="SSF51161">
    <property type="entry name" value="Trimeric LpxA-like enzymes"/>
    <property type="match status" value="1"/>
</dbReference>
<dbReference type="OrthoDB" id="9803036at2"/>
<dbReference type="STRING" id="702114.A1355_09375"/>
<dbReference type="InterPro" id="IPR050484">
    <property type="entry name" value="Transf_Hexapept/Carb_Anhydrase"/>
</dbReference>
<dbReference type="Pfam" id="PF00132">
    <property type="entry name" value="Hexapep"/>
    <property type="match status" value="1"/>
</dbReference>
<dbReference type="PANTHER" id="PTHR13061:SF56">
    <property type="entry name" value="PROTEIN YRDA"/>
    <property type="match status" value="1"/>
</dbReference>
<dbReference type="InterPro" id="IPR047324">
    <property type="entry name" value="LbH_gamma_CA-like"/>
</dbReference>
<dbReference type="PANTHER" id="PTHR13061">
    <property type="entry name" value="DYNACTIN SUBUNIT P25"/>
    <property type="match status" value="1"/>
</dbReference>
<gene>
    <name evidence="1" type="ORF">A1355_09375</name>
</gene>
<name>A0A177NFU3_9GAMM</name>
<comment type="caution">
    <text evidence="1">The sequence shown here is derived from an EMBL/GenBank/DDBJ whole genome shotgun (WGS) entry which is preliminary data.</text>
</comment>
<keyword evidence="2" id="KW-1185">Reference proteome</keyword>
<sequence>MAIRTYQSSKPKLGERVLIDETAVVIGSVELGDDVSVWPTAVLRGDVEKICIGNASNVQDGSILHVSHAGDYSPSGYPLRIGESVTIGHRAVIHGCTIGNYCLIGIGAIIMDGAVLGDYSMLGAGALVPPGKKLEGGYLYIGVPAKAARALTDDEKIFLAYSASHYVKLKDSYLDRKATPE</sequence>
<dbReference type="Proteomes" id="UP000077628">
    <property type="component" value="Unassembled WGS sequence"/>
</dbReference>
<evidence type="ECO:0000313" key="2">
    <source>
        <dbReference type="Proteomes" id="UP000077628"/>
    </source>
</evidence>
<dbReference type="InterPro" id="IPR001451">
    <property type="entry name" value="Hexapep"/>
</dbReference>
<reference evidence="2" key="1">
    <citation type="submission" date="2016-03" db="EMBL/GenBank/DDBJ databases">
        <authorList>
            <person name="Heylen K."/>
            <person name="De Vos P."/>
            <person name="Vekeman B."/>
        </authorList>
    </citation>
    <scope>NUCLEOTIDE SEQUENCE [LARGE SCALE GENOMIC DNA]</scope>
    <source>
        <strain evidence="2">R-45383</strain>
    </source>
</reference>
<dbReference type="Gene3D" id="2.160.10.10">
    <property type="entry name" value="Hexapeptide repeat proteins"/>
    <property type="match status" value="1"/>
</dbReference>
<proteinExistence type="predicted"/>
<organism evidence="1 2">
    <name type="scientific">Methylomonas koyamae</name>
    <dbReference type="NCBI Taxonomy" id="702114"/>
    <lineage>
        <taxon>Bacteria</taxon>
        <taxon>Pseudomonadati</taxon>
        <taxon>Pseudomonadota</taxon>
        <taxon>Gammaproteobacteria</taxon>
        <taxon>Methylococcales</taxon>
        <taxon>Methylococcaceae</taxon>
        <taxon>Methylomonas</taxon>
    </lineage>
</organism>
<accession>A0A177NFU3</accession>
<protein>
    <submittedName>
        <fullName evidence="1">Gamma carbonic anhydrase family protein</fullName>
    </submittedName>
</protein>
<dbReference type="AlphaFoldDB" id="A0A177NFU3"/>
<dbReference type="InterPro" id="IPR011004">
    <property type="entry name" value="Trimer_LpxA-like_sf"/>
</dbReference>